<evidence type="ECO:0000256" key="11">
    <source>
        <dbReference type="ARBA" id="ARBA00032235"/>
    </source>
</evidence>
<dbReference type="CDD" id="cd00186">
    <property type="entry name" value="TOP1Ac"/>
    <property type="match status" value="1"/>
</dbReference>
<dbReference type="GO" id="GO:0008270">
    <property type="term" value="F:zinc ion binding"/>
    <property type="evidence" value="ECO:0007669"/>
    <property type="project" value="UniProtKB-KW"/>
</dbReference>
<evidence type="ECO:0000256" key="3">
    <source>
        <dbReference type="ARBA" id="ARBA00012891"/>
    </source>
</evidence>
<dbReference type="SMART" id="SM00436">
    <property type="entry name" value="TOP1Bc"/>
    <property type="match status" value="1"/>
</dbReference>
<dbReference type="PROSITE" id="PS50880">
    <property type="entry name" value="TOPRIM"/>
    <property type="match status" value="1"/>
</dbReference>
<comment type="catalytic activity">
    <reaction evidence="1">
        <text>ATP-independent breakage of single-stranded DNA, followed by passage and rejoining.</text>
        <dbReference type="EC" id="5.6.2.1"/>
    </reaction>
</comment>
<dbReference type="InterPro" id="IPR023405">
    <property type="entry name" value="Topo_IA_core_domain"/>
</dbReference>
<dbReference type="InterPro" id="IPR006171">
    <property type="entry name" value="TOPRIM_dom"/>
</dbReference>
<dbReference type="InterPro" id="IPR003602">
    <property type="entry name" value="Topo_IA_DNA-bd_dom"/>
</dbReference>
<dbReference type="EMBL" id="OGTW02000020">
    <property type="protein sequence ID" value="SPS10881.1"/>
    <property type="molecule type" value="Genomic_DNA"/>
</dbReference>
<evidence type="ECO:0000259" key="14">
    <source>
        <dbReference type="PROSITE" id="PS52039"/>
    </source>
</evidence>
<dbReference type="NCBIfam" id="NF005829">
    <property type="entry name" value="PRK07726.1"/>
    <property type="match status" value="1"/>
</dbReference>
<protein>
    <recommendedName>
        <fullName evidence="3">DNA topoisomerase</fullName>
        <ecNumber evidence="3">5.6.2.1</ecNumber>
    </recommendedName>
    <alternativeName>
        <fullName evidence="12">Omega-protein</fullName>
    </alternativeName>
    <alternativeName>
        <fullName evidence="11">Relaxing enzyme</fullName>
    </alternativeName>
    <alternativeName>
        <fullName evidence="9">Swivelase</fullName>
    </alternativeName>
    <alternativeName>
        <fullName evidence="10">Untwisting enzyme</fullName>
    </alternativeName>
</protein>
<dbReference type="InterPro" id="IPR005738">
    <property type="entry name" value="TopoIII"/>
</dbReference>
<dbReference type="GO" id="GO:0003677">
    <property type="term" value="F:DNA binding"/>
    <property type="evidence" value="ECO:0007669"/>
    <property type="project" value="UniProtKB-KW"/>
</dbReference>
<dbReference type="Gene3D" id="1.10.290.10">
    <property type="entry name" value="Topoisomerase I, domain 4"/>
    <property type="match status" value="1"/>
</dbReference>
<dbReference type="EC" id="5.6.2.1" evidence="3"/>
<keyword evidence="4" id="KW-0479">Metal-binding</keyword>
<dbReference type="InterPro" id="IPR025589">
    <property type="entry name" value="Toprim_C_rpt"/>
</dbReference>
<dbReference type="Gene3D" id="1.10.460.10">
    <property type="entry name" value="Topoisomerase I, domain 2"/>
    <property type="match status" value="1"/>
</dbReference>
<reference evidence="17" key="3">
    <citation type="submission" date="2018-05" db="EMBL/GenBank/DDBJ databases">
        <authorList>
            <person name="Duru I."/>
        </authorList>
    </citation>
    <scope>NUCLEOTIDE SEQUENCE [LARGE SCALE GENOMIC DNA]</scope>
</reference>
<dbReference type="Gene3D" id="2.70.20.10">
    <property type="entry name" value="Topoisomerase I, domain 3"/>
    <property type="match status" value="1"/>
</dbReference>
<dbReference type="InterPro" id="IPR013824">
    <property type="entry name" value="Topo_IA_cen_sub1"/>
</dbReference>
<dbReference type="Proteomes" id="UP000279235">
    <property type="component" value="Unassembled WGS sequence"/>
</dbReference>
<dbReference type="InterPro" id="IPR003601">
    <property type="entry name" value="Topo_IA_2"/>
</dbReference>
<organism evidence="15">
    <name type="scientific">Lactococcus lactis</name>
    <dbReference type="NCBI Taxonomy" id="1358"/>
    <lineage>
        <taxon>Bacteria</taxon>
        <taxon>Bacillati</taxon>
        <taxon>Bacillota</taxon>
        <taxon>Bacilli</taxon>
        <taxon>Lactobacillales</taxon>
        <taxon>Streptococcaceae</taxon>
        <taxon>Lactococcus</taxon>
    </lineage>
</organism>
<evidence type="ECO:0000256" key="8">
    <source>
        <dbReference type="ARBA" id="ARBA00023235"/>
    </source>
</evidence>
<dbReference type="Pfam" id="PF13342">
    <property type="entry name" value="Toprim_Crpt"/>
    <property type="match status" value="1"/>
</dbReference>
<sequence length="717" mass="83183">MHIVILAEKPNQAKDISQIFKNVKRNNGYYEITDNDFFPNASVTLTYGIGHLVGLALPTAYDEKYKQWRKQDLPIFPQNFKFEVTKGTKDQFQTVKKLLKQADTLIIATDSDREGENIAYSIFNQAGVNFSKVTIKRAWFNSQTKEELTRAFKNLRPASETYNFYLEAQAREKADWLTGMNLSRLATLLFGEHHIQETFSMGRVQTPTLYMIFKRNFDIEHFKPQDYYQLKSNVHSDKGDVLATYEKNFTERKNLDDFLQQHQLQTENQATLKSIAKELKSEYSPRLFNLSDLQKFANKRFKLTAQQTLTTVQSLYEKHKLLSYPRSDCHFVTENEFTYLTAHLNDYLNILSKRIENPLKMPNKRYVDNKKVQAHYAIVPTDKIPSEEVLQQLTSAERHIYLEVLKRTVAMYEEPYQYEQTIFTFDIQQVDFKAKGKVVKNLGYRRILQDTKADTKKEDTLPDLKENSVYDSTLLTETKQTKPLPRYTEGTIIEAMENAGRTIEDKENKQILKETQGIGTEATRANIIETLKKEKYIVSEKNILYCTSKGTTLCQLLTGLPIASADFTAEWEKVLKQIGQGNAKQEQFIQATQRYILDLIQQLEKRFGMEKVGRFLQGLQQEQIKQNEVKVLAKCPLCDGHLTDKGKFYGCSNYPNCKITLSKDFRGKKLTKQNFTDLLSGKTTLIKGIKKKDKKNTYNAIVALDNHYKIQFKEFSK</sequence>
<dbReference type="PROSITE" id="PS52039">
    <property type="entry name" value="TOPO_IA_2"/>
    <property type="match status" value="1"/>
</dbReference>
<feature type="domain" description="Topo IA-type catalytic" evidence="14">
    <location>
        <begin position="161"/>
        <end position="600"/>
    </location>
</feature>
<name>A0A2X0R5A2_9LACT</name>
<accession>A0A2X0R5A2</accession>
<dbReference type="Pfam" id="PF01131">
    <property type="entry name" value="Topoisom_bac"/>
    <property type="match status" value="1"/>
</dbReference>
<dbReference type="InterPro" id="IPR023406">
    <property type="entry name" value="Topo_IA_AS"/>
</dbReference>
<evidence type="ECO:0000256" key="1">
    <source>
        <dbReference type="ARBA" id="ARBA00000213"/>
    </source>
</evidence>
<evidence type="ECO:0000259" key="13">
    <source>
        <dbReference type="PROSITE" id="PS50880"/>
    </source>
</evidence>
<dbReference type="PRINTS" id="PR00417">
    <property type="entry name" value="PRTPISMRASEI"/>
</dbReference>
<dbReference type="InterPro" id="IPR000380">
    <property type="entry name" value="Topo_IA"/>
</dbReference>
<evidence type="ECO:0000256" key="7">
    <source>
        <dbReference type="ARBA" id="ARBA00023125"/>
    </source>
</evidence>
<dbReference type="GO" id="GO:0006310">
    <property type="term" value="P:DNA recombination"/>
    <property type="evidence" value="ECO:0007669"/>
    <property type="project" value="TreeGrafter"/>
</dbReference>
<dbReference type="SUPFAM" id="SSF57783">
    <property type="entry name" value="Zinc beta-ribbon"/>
    <property type="match status" value="1"/>
</dbReference>
<dbReference type="InterPro" id="IPR013826">
    <property type="entry name" value="Topo_IA_cen_sub3"/>
</dbReference>
<reference evidence="15" key="1">
    <citation type="submission" date="2018-01" db="EMBL/GenBank/DDBJ databases">
        <authorList>
            <person name="Gaut B.S."/>
            <person name="Morton B.R."/>
            <person name="Clegg M.T."/>
            <person name="Duvall M.R."/>
        </authorList>
    </citation>
    <scope>NUCLEOTIDE SEQUENCE</scope>
    <source>
        <strain evidence="15">Lactococcus lactis</strain>
    </source>
</reference>
<proteinExistence type="inferred from homology"/>
<dbReference type="AlphaFoldDB" id="A0A2X0R5A2"/>
<dbReference type="Pfam" id="PF01751">
    <property type="entry name" value="Toprim"/>
    <property type="match status" value="1"/>
</dbReference>
<dbReference type="SMART" id="SM00493">
    <property type="entry name" value="TOPRIM"/>
    <property type="match status" value="1"/>
</dbReference>
<evidence type="ECO:0000256" key="10">
    <source>
        <dbReference type="ARBA" id="ARBA00031985"/>
    </source>
</evidence>
<dbReference type="GO" id="GO:0006265">
    <property type="term" value="P:DNA topological change"/>
    <property type="evidence" value="ECO:0007669"/>
    <property type="project" value="InterPro"/>
</dbReference>
<dbReference type="PANTHER" id="PTHR11390">
    <property type="entry name" value="PROKARYOTIC DNA TOPOISOMERASE"/>
    <property type="match status" value="1"/>
</dbReference>
<reference evidence="16" key="2">
    <citation type="submission" date="2018-05" db="EMBL/GenBank/DDBJ databases">
        <authorList>
            <person name="Lanie J.A."/>
            <person name="Ng W.-L."/>
            <person name="Kazmierczak K.M."/>
            <person name="Andrzejewski T.M."/>
            <person name="Davidsen T.M."/>
            <person name="Wayne K.J."/>
            <person name="Tettelin H."/>
            <person name="Glass J.I."/>
            <person name="Rusch D."/>
            <person name="Podicherti R."/>
            <person name="Tsui H.-C.T."/>
            <person name="Winkler M.E."/>
        </authorList>
    </citation>
    <scope>NUCLEOTIDE SEQUENCE</scope>
    <source>
        <strain evidence="16">Lactococcus lactis</strain>
    </source>
</reference>
<keyword evidence="6" id="KW-0799">Topoisomerase</keyword>
<dbReference type="SMART" id="SM00437">
    <property type="entry name" value="TOP1Ac"/>
    <property type="match status" value="1"/>
</dbReference>
<dbReference type="NCBIfam" id="TIGR01056">
    <property type="entry name" value="topB"/>
    <property type="match status" value="1"/>
</dbReference>
<evidence type="ECO:0000256" key="5">
    <source>
        <dbReference type="ARBA" id="ARBA00022842"/>
    </source>
</evidence>
<dbReference type="GO" id="GO:0043597">
    <property type="term" value="C:cytoplasmic replication fork"/>
    <property type="evidence" value="ECO:0007669"/>
    <property type="project" value="TreeGrafter"/>
</dbReference>
<dbReference type="CDD" id="cd03362">
    <property type="entry name" value="TOPRIM_TopoIA_TopoIII"/>
    <property type="match status" value="1"/>
</dbReference>
<evidence type="ECO:0000256" key="12">
    <source>
        <dbReference type="ARBA" id="ARBA00032877"/>
    </source>
</evidence>
<dbReference type="PROSITE" id="PS00396">
    <property type="entry name" value="TOPO_IA_1"/>
    <property type="match status" value="1"/>
</dbReference>
<dbReference type="GO" id="GO:0006281">
    <property type="term" value="P:DNA repair"/>
    <property type="evidence" value="ECO:0007669"/>
    <property type="project" value="TreeGrafter"/>
</dbReference>
<evidence type="ECO:0000313" key="16">
    <source>
        <dbReference type="EMBL" id="SPS10881.1"/>
    </source>
</evidence>
<dbReference type="InterPro" id="IPR013497">
    <property type="entry name" value="Topo_IA_cen"/>
</dbReference>
<gene>
    <name evidence="15" type="primary">topB</name>
    <name evidence="15" type="ORF">AMHIJAGA_00814</name>
</gene>
<evidence type="ECO:0000313" key="17">
    <source>
        <dbReference type="Proteomes" id="UP000279235"/>
    </source>
</evidence>
<dbReference type="Gene3D" id="3.30.65.10">
    <property type="entry name" value="Bacterial Topoisomerase I, domain 1"/>
    <property type="match status" value="1"/>
</dbReference>
<dbReference type="InterPro" id="IPR013825">
    <property type="entry name" value="Topo_IA_cen_sub2"/>
</dbReference>
<dbReference type="RefSeq" id="WP_127093686.1">
    <property type="nucleotide sequence ID" value="NZ_OGTW02000020.1"/>
</dbReference>
<keyword evidence="7" id="KW-0238">DNA-binding</keyword>
<keyword evidence="5" id="KW-0460">Magnesium</keyword>
<comment type="similarity">
    <text evidence="2">Belongs to the type IA topoisomerase family.</text>
</comment>
<evidence type="ECO:0000256" key="2">
    <source>
        <dbReference type="ARBA" id="ARBA00009446"/>
    </source>
</evidence>
<dbReference type="GO" id="GO:0003917">
    <property type="term" value="F:DNA topoisomerase type I (single strand cut, ATP-independent) activity"/>
    <property type="evidence" value="ECO:0007669"/>
    <property type="project" value="UniProtKB-EC"/>
</dbReference>
<dbReference type="PANTHER" id="PTHR11390:SF21">
    <property type="entry name" value="DNA TOPOISOMERASE 3-ALPHA"/>
    <property type="match status" value="1"/>
</dbReference>
<dbReference type="Gene3D" id="3.40.50.140">
    <property type="match status" value="1"/>
</dbReference>
<evidence type="ECO:0000256" key="9">
    <source>
        <dbReference type="ARBA" id="ARBA00030003"/>
    </source>
</evidence>
<dbReference type="InterPro" id="IPR034144">
    <property type="entry name" value="TOPRIM_TopoIII"/>
</dbReference>
<feature type="domain" description="Toprim" evidence="13">
    <location>
        <begin position="2"/>
        <end position="141"/>
    </location>
</feature>
<evidence type="ECO:0000256" key="4">
    <source>
        <dbReference type="ARBA" id="ARBA00022723"/>
    </source>
</evidence>
<dbReference type="SUPFAM" id="SSF56712">
    <property type="entry name" value="Prokaryotic type I DNA topoisomerase"/>
    <property type="match status" value="1"/>
</dbReference>
<evidence type="ECO:0000256" key="6">
    <source>
        <dbReference type="ARBA" id="ARBA00023029"/>
    </source>
</evidence>
<dbReference type="EMBL" id="OGTW01000020">
    <property type="protein sequence ID" value="SPB24309.1"/>
    <property type="molecule type" value="Genomic_DNA"/>
</dbReference>
<keyword evidence="8 15" id="KW-0413">Isomerase</keyword>
<evidence type="ECO:0000313" key="15">
    <source>
        <dbReference type="EMBL" id="SPB24309.1"/>
    </source>
</evidence>